<keyword evidence="1" id="KW-0812">Transmembrane</keyword>
<protein>
    <submittedName>
        <fullName evidence="2">Uncharacterized protein</fullName>
    </submittedName>
</protein>
<dbReference type="Proteomes" id="UP000028045">
    <property type="component" value="Unassembled WGS sequence"/>
</dbReference>
<accession>A0A084BC76</accession>
<dbReference type="HOGENOM" id="CLU_2777582_0_0_1"/>
<evidence type="ECO:0000313" key="2">
    <source>
        <dbReference type="EMBL" id="KEY75155.1"/>
    </source>
</evidence>
<dbReference type="AlphaFoldDB" id="A0A084BC76"/>
<feature type="transmembrane region" description="Helical" evidence="1">
    <location>
        <begin position="6"/>
        <end position="25"/>
    </location>
</feature>
<reference evidence="2 3" key="1">
    <citation type="journal article" date="2014" name="BMC Genomics">
        <title>Comparative genome sequencing reveals chemotype-specific gene clusters in the toxigenic black mold Stachybotrys.</title>
        <authorList>
            <person name="Semeiks J."/>
            <person name="Borek D."/>
            <person name="Otwinowski Z."/>
            <person name="Grishin N.V."/>
        </authorList>
    </citation>
    <scope>NUCLEOTIDE SEQUENCE [LARGE SCALE GENOMIC DNA]</scope>
    <source>
        <strain evidence="3">CBS 109288 / IBT 7711</strain>
    </source>
</reference>
<evidence type="ECO:0000313" key="3">
    <source>
        <dbReference type="Proteomes" id="UP000028045"/>
    </source>
</evidence>
<dbReference type="EMBL" id="KL647400">
    <property type="protein sequence ID" value="KEY75155.1"/>
    <property type="molecule type" value="Genomic_DNA"/>
</dbReference>
<dbReference type="OrthoDB" id="3556237at2759"/>
<evidence type="ECO:0000256" key="1">
    <source>
        <dbReference type="SAM" id="Phobius"/>
    </source>
</evidence>
<proteinExistence type="predicted"/>
<sequence>MWDLVWLGFWNLGIFALSICILAGCRTSRESRYALMNWPRETMGLILGEECFTAIGSLLPEEYRLGMAG</sequence>
<keyword evidence="1" id="KW-1133">Transmembrane helix</keyword>
<name>A0A084BC76_STACB</name>
<organism evidence="2 3">
    <name type="scientific">Stachybotrys chartarum (strain CBS 109288 / IBT 7711)</name>
    <name type="common">Toxic black mold</name>
    <name type="synonym">Stilbospora chartarum</name>
    <dbReference type="NCBI Taxonomy" id="1280523"/>
    <lineage>
        <taxon>Eukaryota</taxon>
        <taxon>Fungi</taxon>
        <taxon>Dikarya</taxon>
        <taxon>Ascomycota</taxon>
        <taxon>Pezizomycotina</taxon>
        <taxon>Sordariomycetes</taxon>
        <taxon>Hypocreomycetidae</taxon>
        <taxon>Hypocreales</taxon>
        <taxon>Stachybotryaceae</taxon>
        <taxon>Stachybotrys</taxon>
    </lineage>
</organism>
<keyword evidence="3" id="KW-1185">Reference proteome</keyword>
<gene>
    <name evidence="2" type="ORF">S7711_01603</name>
</gene>
<keyword evidence="1" id="KW-0472">Membrane</keyword>